<dbReference type="NCBIfam" id="TIGR00350">
    <property type="entry name" value="lytR_cpsA_psr"/>
    <property type="match status" value="1"/>
</dbReference>
<feature type="compositionally biased region" description="Low complexity" evidence="2">
    <location>
        <begin position="24"/>
        <end position="35"/>
    </location>
</feature>
<dbReference type="Proteomes" id="UP000516117">
    <property type="component" value="Chromosome"/>
</dbReference>
<feature type="compositionally biased region" description="Pro residues" evidence="2">
    <location>
        <begin position="1"/>
        <end position="11"/>
    </location>
</feature>
<feature type="domain" description="Cell envelope-related transcriptional attenuator" evidence="3">
    <location>
        <begin position="124"/>
        <end position="244"/>
    </location>
</feature>
<feature type="compositionally biased region" description="Low complexity" evidence="2">
    <location>
        <begin position="69"/>
        <end position="83"/>
    </location>
</feature>
<dbReference type="AlphaFoldDB" id="A0A7H0H3E9"/>
<keyword evidence="5" id="KW-1185">Reference proteome</keyword>
<evidence type="ECO:0000313" key="5">
    <source>
        <dbReference type="Proteomes" id="UP000516117"/>
    </source>
</evidence>
<feature type="region of interest" description="Disordered" evidence="2">
    <location>
        <begin position="52"/>
        <end position="130"/>
    </location>
</feature>
<evidence type="ECO:0000259" key="3">
    <source>
        <dbReference type="Pfam" id="PF03816"/>
    </source>
</evidence>
<feature type="region of interest" description="Disordered" evidence="2">
    <location>
        <begin position="1"/>
        <end position="36"/>
    </location>
</feature>
<evidence type="ECO:0000256" key="2">
    <source>
        <dbReference type="SAM" id="MobiDB-lite"/>
    </source>
</evidence>
<dbReference type="Pfam" id="PF03816">
    <property type="entry name" value="LytR_cpsA_psr"/>
    <property type="match status" value="1"/>
</dbReference>
<protein>
    <submittedName>
        <fullName evidence="4">LCP family protein</fullName>
    </submittedName>
</protein>
<evidence type="ECO:0000256" key="1">
    <source>
        <dbReference type="ARBA" id="ARBA00006068"/>
    </source>
</evidence>
<feature type="compositionally biased region" description="Basic residues" evidence="2">
    <location>
        <begin position="95"/>
        <end position="104"/>
    </location>
</feature>
<dbReference type="KEGG" id="tdf:H9L22_12395"/>
<dbReference type="Gene3D" id="3.40.630.190">
    <property type="entry name" value="LCP protein"/>
    <property type="match status" value="1"/>
</dbReference>
<sequence>MTSPLAMPPGPMSGVGRSGATDGSCSSCSRCSSRSSRGHRRCVVLREVGDRRAGQHHPRAHHHAHHRQQQPAADGRTGAGSRARAAEHRPDGQRHPWRRARALRRPATPSHLRRPQRRLPDEHPRDSWVDIPGRGKAKINAAYSWGGPALTIETMEQLLEVPMDHTAIIDFEGFTKVIDTLGGITVYNREASSSRGATFPKGDITLNGADALIFVRERYGLSDGDFGRATRQRDVIKAVLTKLASAGTLTDPGKFREAVTTLGGNFTVDAGLTNDAIIDLGWQMKDFHPADIRSFQLPTAGFDMTGDGQSIVVVDSDKIVQLREALRNDTMEEFYSSL</sequence>
<feature type="compositionally biased region" description="Basic residues" evidence="2">
    <location>
        <begin position="54"/>
        <end position="68"/>
    </location>
</feature>
<comment type="similarity">
    <text evidence="1">Belongs to the LytR/CpsA/Psr (LCP) family.</text>
</comment>
<dbReference type="InterPro" id="IPR050922">
    <property type="entry name" value="LytR/CpsA/Psr_CW_biosynth"/>
</dbReference>
<dbReference type="InterPro" id="IPR004474">
    <property type="entry name" value="LytR_CpsA_psr"/>
</dbReference>
<organism evidence="4 5">
    <name type="scientific">Tessaracoccus defluvii</name>
    <dbReference type="NCBI Taxonomy" id="1285901"/>
    <lineage>
        <taxon>Bacteria</taxon>
        <taxon>Bacillati</taxon>
        <taxon>Actinomycetota</taxon>
        <taxon>Actinomycetes</taxon>
        <taxon>Propionibacteriales</taxon>
        <taxon>Propionibacteriaceae</taxon>
        <taxon>Tessaracoccus</taxon>
    </lineage>
</organism>
<dbReference type="PANTHER" id="PTHR33392:SF6">
    <property type="entry name" value="POLYISOPRENYL-TEICHOIC ACID--PEPTIDOGLYCAN TEICHOIC ACID TRANSFERASE TAGU"/>
    <property type="match status" value="1"/>
</dbReference>
<feature type="compositionally biased region" description="Basic and acidic residues" evidence="2">
    <location>
        <begin position="118"/>
        <end position="128"/>
    </location>
</feature>
<evidence type="ECO:0000313" key="4">
    <source>
        <dbReference type="EMBL" id="QNP55065.1"/>
    </source>
</evidence>
<gene>
    <name evidence="4" type="ORF">H9L22_12395</name>
</gene>
<dbReference type="PANTHER" id="PTHR33392">
    <property type="entry name" value="POLYISOPRENYL-TEICHOIC ACID--PEPTIDOGLYCAN TEICHOIC ACID TRANSFERASE TAGU"/>
    <property type="match status" value="1"/>
</dbReference>
<feature type="compositionally biased region" description="Basic and acidic residues" evidence="2">
    <location>
        <begin position="84"/>
        <end position="94"/>
    </location>
</feature>
<name>A0A7H0H3E9_9ACTN</name>
<proteinExistence type="inferred from homology"/>
<dbReference type="EMBL" id="CP060789">
    <property type="protein sequence ID" value="QNP55065.1"/>
    <property type="molecule type" value="Genomic_DNA"/>
</dbReference>
<reference evidence="4 5" key="1">
    <citation type="submission" date="2020-08" db="EMBL/GenBank/DDBJ databases">
        <title>Genome sequence of Tessaracoccus defluvii JCM 17540T.</title>
        <authorList>
            <person name="Hyun D.-W."/>
            <person name="Bae J.-W."/>
        </authorList>
    </citation>
    <scope>NUCLEOTIDE SEQUENCE [LARGE SCALE GENOMIC DNA]</scope>
    <source>
        <strain evidence="4 5">JCM 17540</strain>
    </source>
</reference>
<accession>A0A7H0H3E9</accession>